<dbReference type="AlphaFoldDB" id="A0A937FVY1"/>
<gene>
    <name evidence="2" type="ORF">JMN32_03465</name>
</gene>
<dbReference type="Pfam" id="PF26628">
    <property type="entry name" value="DUF8202"/>
    <property type="match status" value="1"/>
</dbReference>
<dbReference type="Proteomes" id="UP000614216">
    <property type="component" value="Unassembled WGS sequence"/>
</dbReference>
<dbReference type="RefSeq" id="WP_202854900.1">
    <property type="nucleotide sequence ID" value="NZ_JAEUGD010000005.1"/>
</dbReference>
<organism evidence="2 3">
    <name type="scientific">Fulvivirga marina</name>
    <dbReference type="NCBI Taxonomy" id="2494733"/>
    <lineage>
        <taxon>Bacteria</taxon>
        <taxon>Pseudomonadati</taxon>
        <taxon>Bacteroidota</taxon>
        <taxon>Cytophagia</taxon>
        <taxon>Cytophagales</taxon>
        <taxon>Fulvivirgaceae</taxon>
        <taxon>Fulvivirga</taxon>
    </lineage>
</organism>
<proteinExistence type="predicted"/>
<protein>
    <submittedName>
        <fullName evidence="2">T9SS type A sorting domain-containing protein</fullName>
    </submittedName>
</protein>
<keyword evidence="3" id="KW-1185">Reference proteome</keyword>
<evidence type="ECO:0000313" key="2">
    <source>
        <dbReference type="EMBL" id="MBL6445350.1"/>
    </source>
</evidence>
<feature type="domain" description="DUF8202" evidence="1">
    <location>
        <begin position="207"/>
        <end position="381"/>
    </location>
</feature>
<evidence type="ECO:0000313" key="3">
    <source>
        <dbReference type="Proteomes" id="UP000614216"/>
    </source>
</evidence>
<reference evidence="2" key="1">
    <citation type="submission" date="2021-01" db="EMBL/GenBank/DDBJ databases">
        <title>Fulvivirga kasyanovii gen. nov., sp nov., a novel member of the phylum Bacteroidetes isolated from seawater in a mussel farm.</title>
        <authorList>
            <person name="Zhao L.-H."/>
            <person name="Wang Z.-J."/>
        </authorList>
    </citation>
    <scope>NUCLEOTIDE SEQUENCE</scope>
    <source>
        <strain evidence="2">29W222</strain>
    </source>
</reference>
<dbReference type="InterPro" id="IPR026444">
    <property type="entry name" value="Secre_tail"/>
</dbReference>
<dbReference type="InterPro" id="IPR058515">
    <property type="entry name" value="DUF8202"/>
</dbReference>
<dbReference type="EMBL" id="JAEUGD010000005">
    <property type="protein sequence ID" value="MBL6445350.1"/>
    <property type="molecule type" value="Genomic_DNA"/>
</dbReference>
<name>A0A937FVY1_9BACT</name>
<accession>A0A937FVY1</accession>
<sequence length="656" mass="73204">MIRTSIKLALVCYLICLFNNFEVLGQSSGQITKPKVWLRADAGSITSSSWRDYSGNENHARLTTLQGNSFPVYFNFNPTRHFRASSDLSEIPYSLEGLSETTFIMVYQASDTTERGIIGAKDGQERNVMLTTSRVLGPDSVIDVFEQGNKLITMNTITQSWEDAKLPGEGASLTLGGIINTEEVNDFEGEIAEILVFDQVIPFMHKVQYETYLGIKYGISLKNRNYVSSREEVLWKADENEEFQYRITGIGRDDHFQLYQKQSVNVVDSTELIALSSGTLKEINEANTSIFSDQDFILWGDNNMSLVDHKGEGQDSILSMLDRKWLVRVNGPTASNISTSIYLDISQLPKDSLGFWLVIDRSGSGDFSADNLEYIKADSISKDSIAYYKVKWDTDLSGKDNFSFARMKDLFAVVRTLDQPICTDPESGRVKVEVIAGKGPFEFTWGSTESEEKTKYNSGDNLEIDRLSAGTYNLQVKDAQGIVFDRVTVLEAEDGIPVDLGPDQSLTENKEIILDATASIPDSVEVDYTWESSFGLRSTQGKIAVNESGIYRVFVTNRTNGCVFTDEITITGSPIERFEVFPNLITQNETFNVSISLKEPLAVQLRFFDLKGNLHAKLGGEGNAEYQFEVSLSKAGHYMVVLETPEGTSAKKIIVY</sequence>
<evidence type="ECO:0000259" key="1">
    <source>
        <dbReference type="Pfam" id="PF26628"/>
    </source>
</evidence>
<comment type="caution">
    <text evidence="2">The sequence shown here is derived from an EMBL/GenBank/DDBJ whole genome shotgun (WGS) entry which is preliminary data.</text>
</comment>
<dbReference type="NCBIfam" id="TIGR04183">
    <property type="entry name" value="Por_Secre_tail"/>
    <property type="match status" value="1"/>
</dbReference>